<organism evidence="4">
    <name type="scientific">mine drainage metagenome</name>
    <dbReference type="NCBI Taxonomy" id="410659"/>
    <lineage>
        <taxon>unclassified sequences</taxon>
        <taxon>metagenomes</taxon>
        <taxon>ecological metagenomes</taxon>
    </lineage>
</organism>
<name>T1AYT7_9ZZZZ</name>
<evidence type="ECO:0000313" key="4">
    <source>
        <dbReference type="EMBL" id="EQD45809.1"/>
    </source>
</evidence>
<feature type="domain" description="Thymidylate synthase/dCMP hydroxymethylase" evidence="3">
    <location>
        <begin position="1"/>
        <end position="123"/>
    </location>
</feature>
<dbReference type="AlphaFoldDB" id="T1AYT7"/>
<reference evidence="4" key="2">
    <citation type="journal article" date="2014" name="ISME J.">
        <title>Microbial stratification in low pH oxic and suboxic macroscopic growths along an acid mine drainage.</title>
        <authorList>
            <person name="Mendez-Garcia C."/>
            <person name="Mesa V."/>
            <person name="Sprenger R.R."/>
            <person name="Richter M."/>
            <person name="Diez M.S."/>
            <person name="Solano J."/>
            <person name="Bargiela R."/>
            <person name="Golyshina O.V."/>
            <person name="Manteca A."/>
            <person name="Ramos J.L."/>
            <person name="Gallego J.R."/>
            <person name="Llorente I."/>
            <person name="Martins Dos Santos V.A."/>
            <person name="Jensen O.N."/>
            <person name="Pelaez A.I."/>
            <person name="Sanchez J."/>
            <person name="Ferrer M."/>
        </authorList>
    </citation>
    <scope>NUCLEOTIDE SEQUENCE</scope>
</reference>
<dbReference type="PANTHER" id="PTHR11548">
    <property type="entry name" value="THYMIDYLATE SYNTHASE 1"/>
    <property type="match status" value="1"/>
</dbReference>
<proteinExistence type="predicted"/>
<gene>
    <name evidence="4" type="ORF">B1B_12889</name>
</gene>
<dbReference type="GO" id="GO:0005829">
    <property type="term" value="C:cytosol"/>
    <property type="evidence" value="ECO:0007669"/>
    <property type="project" value="TreeGrafter"/>
</dbReference>
<sequence length="163" mass="18005">QYLDTLRLVLDQGTWLESRTGIRRISFPGVSMRFDLGNGFPAVTTRKLAFKSAIGELCALVAGATSARRFRENGSSVWDANANQYQAWLDNPYRAGEDDLGPIYGAQWRGWDAYKVLPSADSAKVADALRRGYKNLAYFDNTDTVDLEGEPLTISGVHAARVI</sequence>
<keyword evidence="1" id="KW-0489">Methyltransferase</keyword>
<dbReference type="InterPro" id="IPR036926">
    <property type="entry name" value="Thymidate_synth/dCMP_Mease_sf"/>
</dbReference>
<dbReference type="EMBL" id="AUZY01008468">
    <property type="protein sequence ID" value="EQD45809.1"/>
    <property type="molecule type" value="Genomic_DNA"/>
</dbReference>
<accession>T1AYT7</accession>
<dbReference type="GO" id="GO:0004799">
    <property type="term" value="F:thymidylate synthase activity"/>
    <property type="evidence" value="ECO:0007669"/>
    <property type="project" value="TreeGrafter"/>
</dbReference>
<dbReference type="GO" id="GO:0032259">
    <property type="term" value="P:methylation"/>
    <property type="evidence" value="ECO:0007669"/>
    <property type="project" value="UniProtKB-KW"/>
</dbReference>
<comment type="caution">
    <text evidence="4">The sequence shown here is derived from an EMBL/GenBank/DDBJ whole genome shotgun (WGS) entry which is preliminary data.</text>
</comment>
<evidence type="ECO:0000259" key="3">
    <source>
        <dbReference type="Pfam" id="PF00303"/>
    </source>
</evidence>
<reference evidence="4" key="1">
    <citation type="submission" date="2013-08" db="EMBL/GenBank/DDBJ databases">
        <authorList>
            <person name="Mendez C."/>
            <person name="Richter M."/>
            <person name="Ferrer M."/>
            <person name="Sanchez J."/>
        </authorList>
    </citation>
    <scope>NUCLEOTIDE SEQUENCE</scope>
</reference>
<protein>
    <submittedName>
        <fullName evidence="4">Thymidylate synthase</fullName>
    </submittedName>
</protein>
<dbReference type="SUPFAM" id="SSF55831">
    <property type="entry name" value="Thymidylate synthase/dCMP hydroxymethylase"/>
    <property type="match status" value="1"/>
</dbReference>
<dbReference type="Pfam" id="PF00303">
    <property type="entry name" value="Thymidylat_synt"/>
    <property type="match status" value="1"/>
</dbReference>
<evidence type="ECO:0000256" key="1">
    <source>
        <dbReference type="ARBA" id="ARBA00022603"/>
    </source>
</evidence>
<dbReference type="InterPro" id="IPR023451">
    <property type="entry name" value="Thymidate_synth/dCMP_Mease_dom"/>
</dbReference>
<feature type="non-terminal residue" evidence="4">
    <location>
        <position position="1"/>
    </location>
</feature>
<dbReference type="InterPro" id="IPR045097">
    <property type="entry name" value="Thymidate_synth/dCMP_Mease"/>
</dbReference>
<evidence type="ECO:0000256" key="2">
    <source>
        <dbReference type="ARBA" id="ARBA00022679"/>
    </source>
</evidence>
<dbReference type="GO" id="GO:0006231">
    <property type="term" value="P:dTMP biosynthetic process"/>
    <property type="evidence" value="ECO:0007669"/>
    <property type="project" value="TreeGrafter"/>
</dbReference>
<dbReference type="Gene3D" id="3.30.572.10">
    <property type="entry name" value="Thymidylate synthase/dCMP hydroxymethylase domain"/>
    <property type="match status" value="1"/>
</dbReference>
<keyword evidence="2" id="KW-0808">Transferase</keyword>
<feature type="non-terminal residue" evidence="4">
    <location>
        <position position="163"/>
    </location>
</feature>
<dbReference type="PANTHER" id="PTHR11548:SF9">
    <property type="entry name" value="THYMIDYLATE SYNTHASE"/>
    <property type="match status" value="1"/>
</dbReference>